<feature type="non-terminal residue" evidence="2">
    <location>
        <position position="147"/>
    </location>
</feature>
<protein>
    <recommendedName>
        <fullName evidence="1">Rnh202 triple barrel domain-containing protein</fullName>
    </recommendedName>
</protein>
<dbReference type="InterPro" id="IPR040456">
    <property type="entry name" value="RNase_H2_suB"/>
</dbReference>
<dbReference type="PANTHER" id="PTHR13383:SF11">
    <property type="entry name" value="RIBONUCLEASE H2 SUBUNIT B"/>
    <property type="match status" value="1"/>
</dbReference>
<feature type="domain" description="Rnh202 triple barrel" evidence="1">
    <location>
        <begin position="12"/>
        <end position="64"/>
    </location>
</feature>
<dbReference type="GO" id="GO:0005654">
    <property type="term" value="C:nucleoplasm"/>
    <property type="evidence" value="ECO:0007669"/>
    <property type="project" value="TreeGrafter"/>
</dbReference>
<dbReference type="Gene3D" id="2.20.25.530">
    <property type="match status" value="1"/>
</dbReference>
<dbReference type="EMBL" id="JAVXUP010000520">
    <property type="protein sequence ID" value="KAK3025997.1"/>
    <property type="molecule type" value="Genomic_DNA"/>
</dbReference>
<dbReference type="CDD" id="cd09270">
    <property type="entry name" value="RNase_H2-B"/>
    <property type="match status" value="1"/>
</dbReference>
<evidence type="ECO:0000313" key="2">
    <source>
        <dbReference type="EMBL" id="KAK3025997.1"/>
    </source>
</evidence>
<dbReference type="GO" id="GO:0006401">
    <property type="term" value="P:RNA catabolic process"/>
    <property type="evidence" value="ECO:0007669"/>
    <property type="project" value="TreeGrafter"/>
</dbReference>
<evidence type="ECO:0000313" key="3">
    <source>
        <dbReference type="Proteomes" id="UP001188597"/>
    </source>
</evidence>
<sequence length="147" mass="16520">SSARGDSAGCLLSLRHPKTGNATCYLFSNGIVQEIHWFKQSYRSWFLGDYICEDGSLYAATPIDPVFILLPIYDEARLKKGNDPGKFRQLDEILFIHGYPEYQQLSAIAENIMEVVCDLKGQKVDGFECVTCCLGIMSPSRKSRDNL</sequence>
<organism evidence="2 3">
    <name type="scientific">Escallonia herrerae</name>
    <dbReference type="NCBI Taxonomy" id="1293975"/>
    <lineage>
        <taxon>Eukaryota</taxon>
        <taxon>Viridiplantae</taxon>
        <taxon>Streptophyta</taxon>
        <taxon>Embryophyta</taxon>
        <taxon>Tracheophyta</taxon>
        <taxon>Spermatophyta</taxon>
        <taxon>Magnoliopsida</taxon>
        <taxon>eudicotyledons</taxon>
        <taxon>Gunneridae</taxon>
        <taxon>Pentapetalae</taxon>
        <taxon>asterids</taxon>
        <taxon>campanulids</taxon>
        <taxon>Escalloniales</taxon>
        <taxon>Escalloniaceae</taxon>
        <taxon>Escallonia</taxon>
    </lineage>
</organism>
<gene>
    <name evidence="2" type="ORF">RJ639_042154</name>
</gene>
<comment type="caution">
    <text evidence="2">The sequence shown here is derived from an EMBL/GenBank/DDBJ whole genome shotgun (WGS) entry which is preliminary data.</text>
</comment>
<dbReference type="Gene3D" id="1.10.20.120">
    <property type="match status" value="1"/>
</dbReference>
<name>A0AA89B647_9ASTE</name>
<dbReference type="Proteomes" id="UP001188597">
    <property type="component" value="Unassembled WGS sequence"/>
</dbReference>
<keyword evidence="3" id="KW-1185">Reference proteome</keyword>
<dbReference type="PANTHER" id="PTHR13383">
    <property type="entry name" value="RIBONUCLEASE H2 SUBUNIT B"/>
    <property type="match status" value="1"/>
</dbReference>
<accession>A0AA89B647</accession>
<dbReference type="FunFam" id="2.20.25.530:FF:000002">
    <property type="entry name" value="Ribonuclease H2 subunit B"/>
    <property type="match status" value="1"/>
</dbReference>
<dbReference type="GO" id="GO:0032299">
    <property type="term" value="C:ribonuclease H2 complex"/>
    <property type="evidence" value="ECO:0007669"/>
    <property type="project" value="InterPro"/>
</dbReference>
<dbReference type="InterPro" id="IPR041195">
    <property type="entry name" value="Rnh202_N"/>
</dbReference>
<dbReference type="AlphaFoldDB" id="A0AA89B647"/>
<evidence type="ECO:0000259" key="1">
    <source>
        <dbReference type="Pfam" id="PF17745"/>
    </source>
</evidence>
<reference evidence="2" key="1">
    <citation type="submission" date="2022-12" db="EMBL/GenBank/DDBJ databases">
        <title>Draft genome assemblies for two species of Escallonia (Escalloniales).</title>
        <authorList>
            <person name="Chanderbali A."/>
            <person name="Dervinis C."/>
            <person name="Anghel I."/>
            <person name="Soltis D."/>
            <person name="Soltis P."/>
            <person name="Zapata F."/>
        </authorList>
    </citation>
    <scope>NUCLEOTIDE SEQUENCE</scope>
    <source>
        <strain evidence="2">UCBG64.0493</strain>
        <tissue evidence="2">Leaf</tissue>
    </source>
</reference>
<proteinExistence type="predicted"/>
<dbReference type="Pfam" id="PF17745">
    <property type="entry name" value="Ydr279_N"/>
    <property type="match status" value="1"/>
</dbReference>